<sequence length="39" mass="4599">MRKLEKLEKLEKLGAFQTVLLFLFISLVRLLLKVHLICT</sequence>
<name>A0A1B6NRT2_9ZZZZ</name>
<evidence type="ECO:0000256" key="1">
    <source>
        <dbReference type="SAM" id="Phobius"/>
    </source>
</evidence>
<reference evidence="2" key="1">
    <citation type="submission" date="2013-11" db="EMBL/GenBank/DDBJ databases">
        <title>Microbial diversity, functional groups and degradation webs in Northern and Southern Mediterranean and Red Sea marine crude oil polluted sites.</title>
        <authorList>
            <person name="Daffonchio D."/>
            <person name="Mapelli F."/>
            <person name="Ferrer M."/>
            <person name="Richter M."/>
            <person name="Cherif A."/>
            <person name="Malkawi H.I."/>
            <person name="Yakimov M.M."/>
            <person name="Abdel-Fattah Y.R."/>
            <person name="Blaghen M."/>
            <person name="Golyshin P.N."/>
            <person name="Kalogerakis N."/>
            <person name="Boon N."/>
            <person name="Magagnini M."/>
            <person name="Fava F."/>
        </authorList>
    </citation>
    <scope>NUCLEOTIDE SEQUENCE</scope>
</reference>
<evidence type="ECO:0000313" key="2">
    <source>
        <dbReference type="EMBL" id="KTF06174.1"/>
    </source>
</evidence>
<keyword evidence="1" id="KW-1133">Transmembrane helix</keyword>
<accession>A0A1B6NRT2</accession>
<keyword evidence="1" id="KW-0472">Membrane</keyword>
<dbReference type="AlphaFoldDB" id="A0A1B6NRT2"/>
<gene>
    <name evidence="2" type="ORF">MGSAQ_002330</name>
</gene>
<keyword evidence="1" id="KW-0812">Transmembrane</keyword>
<proteinExistence type="predicted"/>
<feature type="transmembrane region" description="Helical" evidence="1">
    <location>
        <begin position="12"/>
        <end position="32"/>
    </location>
</feature>
<comment type="caution">
    <text evidence="2">The sequence shown here is derived from an EMBL/GenBank/DDBJ whole genome shotgun (WGS) entry which is preliminary data.</text>
</comment>
<protein>
    <submittedName>
        <fullName evidence="2">Uncharacterized protein</fullName>
    </submittedName>
</protein>
<dbReference type="EMBL" id="AYSL01001317">
    <property type="protein sequence ID" value="KTF06174.1"/>
    <property type="molecule type" value="Genomic_DNA"/>
</dbReference>
<organism evidence="2">
    <name type="scientific">marine sediment metagenome</name>
    <dbReference type="NCBI Taxonomy" id="412755"/>
    <lineage>
        <taxon>unclassified sequences</taxon>
        <taxon>metagenomes</taxon>
        <taxon>ecological metagenomes</taxon>
    </lineage>
</organism>